<keyword evidence="2" id="KW-1185">Reference proteome</keyword>
<protein>
    <submittedName>
        <fullName evidence="1">Uncharacterized protein</fullName>
    </submittedName>
</protein>
<reference evidence="1 2" key="1">
    <citation type="journal article" date="2019" name="Nat. Ecol. Evol.">
        <title>Megaphylogeny resolves global patterns of mushroom evolution.</title>
        <authorList>
            <person name="Varga T."/>
            <person name="Krizsan K."/>
            <person name="Foldi C."/>
            <person name="Dima B."/>
            <person name="Sanchez-Garcia M."/>
            <person name="Sanchez-Ramirez S."/>
            <person name="Szollosi G.J."/>
            <person name="Szarkandi J.G."/>
            <person name="Papp V."/>
            <person name="Albert L."/>
            <person name="Andreopoulos W."/>
            <person name="Angelini C."/>
            <person name="Antonin V."/>
            <person name="Barry K.W."/>
            <person name="Bougher N.L."/>
            <person name="Buchanan P."/>
            <person name="Buyck B."/>
            <person name="Bense V."/>
            <person name="Catcheside P."/>
            <person name="Chovatia M."/>
            <person name="Cooper J."/>
            <person name="Damon W."/>
            <person name="Desjardin D."/>
            <person name="Finy P."/>
            <person name="Geml J."/>
            <person name="Haridas S."/>
            <person name="Hughes K."/>
            <person name="Justo A."/>
            <person name="Karasinski D."/>
            <person name="Kautmanova I."/>
            <person name="Kiss B."/>
            <person name="Kocsube S."/>
            <person name="Kotiranta H."/>
            <person name="LaButti K.M."/>
            <person name="Lechner B.E."/>
            <person name="Liimatainen K."/>
            <person name="Lipzen A."/>
            <person name="Lukacs Z."/>
            <person name="Mihaltcheva S."/>
            <person name="Morgado L.N."/>
            <person name="Niskanen T."/>
            <person name="Noordeloos M.E."/>
            <person name="Ohm R.A."/>
            <person name="Ortiz-Santana B."/>
            <person name="Ovrebo C."/>
            <person name="Racz N."/>
            <person name="Riley R."/>
            <person name="Savchenko A."/>
            <person name="Shiryaev A."/>
            <person name="Soop K."/>
            <person name="Spirin V."/>
            <person name="Szebenyi C."/>
            <person name="Tomsovsky M."/>
            <person name="Tulloss R.E."/>
            <person name="Uehling J."/>
            <person name="Grigoriev I.V."/>
            <person name="Vagvolgyi C."/>
            <person name="Papp T."/>
            <person name="Martin F.M."/>
            <person name="Miettinen O."/>
            <person name="Hibbett D.S."/>
            <person name="Nagy L.G."/>
        </authorList>
    </citation>
    <scope>NUCLEOTIDE SEQUENCE [LARGE SCALE GENOMIC DNA]</scope>
    <source>
        <strain evidence="1 2">NL-1719</strain>
    </source>
</reference>
<evidence type="ECO:0000313" key="2">
    <source>
        <dbReference type="Proteomes" id="UP000308600"/>
    </source>
</evidence>
<dbReference type="Proteomes" id="UP000308600">
    <property type="component" value="Unassembled WGS sequence"/>
</dbReference>
<gene>
    <name evidence="1" type="ORF">BDN72DRAFT_838854</name>
</gene>
<dbReference type="EMBL" id="ML208312">
    <property type="protein sequence ID" value="TFK70506.1"/>
    <property type="molecule type" value="Genomic_DNA"/>
</dbReference>
<organism evidence="1 2">
    <name type="scientific">Pluteus cervinus</name>
    <dbReference type="NCBI Taxonomy" id="181527"/>
    <lineage>
        <taxon>Eukaryota</taxon>
        <taxon>Fungi</taxon>
        <taxon>Dikarya</taxon>
        <taxon>Basidiomycota</taxon>
        <taxon>Agaricomycotina</taxon>
        <taxon>Agaricomycetes</taxon>
        <taxon>Agaricomycetidae</taxon>
        <taxon>Agaricales</taxon>
        <taxon>Pluteineae</taxon>
        <taxon>Pluteaceae</taxon>
        <taxon>Pluteus</taxon>
    </lineage>
</organism>
<proteinExistence type="predicted"/>
<evidence type="ECO:0000313" key="1">
    <source>
        <dbReference type="EMBL" id="TFK70506.1"/>
    </source>
</evidence>
<name>A0ACD3AXK1_9AGAR</name>
<accession>A0ACD3AXK1</accession>
<sequence length="227" mass="25511">MLTFGLGTKHEHALNYVFIQRLLGALGLLKSMQFRSLTLSFISPTTSGRDIKDTLSVGTILEQEDLDRVWLKEGDVYRKRDPSNRPKFKDTRPAFGLRHHGSENKLKNIWELLDWCLCRFCDVLPSFREVVIEVKASSRAQFEVRSESVLSVSTSQNSEPEPEPGIHQPSGCVSGCQSDGFGMGVEEFDNLVKTLLPKCQAQKFEVKAVLGLDTRVSGIWENCRYGG</sequence>
<feature type="non-terminal residue" evidence="1">
    <location>
        <position position="1"/>
    </location>
</feature>